<name>A0A318ZZS3_9EURO</name>
<evidence type="ECO:0000256" key="2">
    <source>
        <dbReference type="SAM" id="MobiDB-lite"/>
    </source>
</evidence>
<dbReference type="OrthoDB" id="4748970at2759"/>
<dbReference type="Pfam" id="PF00096">
    <property type="entry name" value="zf-C2H2"/>
    <property type="match status" value="1"/>
</dbReference>
<feature type="compositionally biased region" description="Polar residues" evidence="2">
    <location>
        <begin position="171"/>
        <end position="190"/>
    </location>
</feature>
<dbReference type="SUPFAM" id="SSF57667">
    <property type="entry name" value="beta-beta-alpha zinc fingers"/>
    <property type="match status" value="1"/>
</dbReference>
<gene>
    <name evidence="4" type="ORF">BP01DRAFT_396359</name>
</gene>
<dbReference type="Pfam" id="PF12874">
    <property type="entry name" value="zf-met"/>
    <property type="match status" value="1"/>
</dbReference>
<dbReference type="AlphaFoldDB" id="A0A318ZZS3"/>
<feature type="compositionally biased region" description="Polar residues" evidence="2">
    <location>
        <begin position="198"/>
        <end position="214"/>
    </location>
</feature>
<keyword evidence="1" id="KW-0862">Zinc</keyword>
<dbReference type="Gene3D" id="3.30.160.60">
    <property type="entry name" value="Classic Zinc Finger"/>
    <property type="match status" value="1"/>
</dbReference>
<proteinExistence type="predicted"/>
<dbReference type="GeneID" id="37079700"/>
<dbReference type="SMART" id="SM00355">
    <property type="entry name" value="ZnF_C2H2"/>
    <property type="match status" value="2"/>
</dbReference>
<keyword evidence="5" id="KW-1185">Reference proteome</keyword>
<accession>A0A318ZZS3</accession>
<dbReference type="Proteomes" id="UP000248349">
    <property type="component" value="Unassembled WGS sequence"/>
</dbReference>
<feature type="domain" description="C2H2-type" evidence="3">
    <location>
        <begin position="389"/>
        <end position="424"/>
    </location>
</feature>
<dbReference type="GO" id="GO:0008270">
    <property type="term" value="F:zinc ion binding"/>
    <property type="evidence" value="ECO:0007669"/>
    <property type="project" value="UniProtKB-KW"/>
</dbReference>
<dbReference type="PROSITE" id="PS00028">
    <property type="entry name" value="ZINC_FINGER_C2H2_1"/>
    <property type="match status" value="1"/>
</dbReference>
<reference evidence="4 5" key="1">
    <citation type="submission" date="2016-12" db="EMBL/GenBank/DDBJ databases">
        <title>The genomes of Aspergillus section Nigri reveals drivers in fungal speciation.</title>
        <authorList>
            <consortium name="DOE Joint Genome Institute"/>
            <person name="Vesth T.C."/>
            <person name="Nybo J."/>
            <person name="Theobald S."/>
            <person name="Brandl J."/>
            <person name="Frisvad J.C."/>
            <person name="Nielsen K.F."/>
            <person name="Lyhne E.K."/>
            <person name="Kogle M.E."/>
            <person name="Kuo A."/>
            <person name="Riley R."/>
            <person name="Clum A."/>
            <person name="Nolan M."/>
            <person name="Lipzen A."/>
            <person name="Salamov A."/>
            <person name="Henrissat B."/>
            <person name="Wiebenga A."/>
            <person name="De Vries R.P."/>
            <person name="Grigoriev I.V."/>
            <person name="Mortensen U.H."/>
            <person name="Andersen M.R."/>
            <person name="Baker S.E."/>
        </authorList>
    </citation>
    <scope>NUCLEOTIDE SEQUENCE [LARGE SCALE GENOMIC DNA]</scope>
    <source>
        <strain evidence="4 5">JOP 1030-1</strain>
    </source>
</reference>
<dbReference type="EMBL" id="KZ821218">
    <property type="protein sequence ID" value="PYH49710.1"/>
    <property type="molecule type" value="Genomic_DNA"/>
</dbReference>
<feature type="region of interest" description="Disordered" evidence="2">
    <location>
        <begin position="295"/>
        <end position="375"/>
    </location>
</feature>
<keyword evidence="1" id="KW-0479">Metal-binding</keyword>
<keyword evidence="1" id="KW-0863">Zinc-finger</keyword>
<feature type="region of interest" description="Disordered" evidence="2">
    <location>
        <begin position="165"/>
        <end position="215"/>
    </location>
</feature>
<evidence type="ECO:0000313" key="5">
    <source>
        <dbReference type="Proteomes" id="UP000248349"/>
    </source>
</evidence>
<protein>
    <recommendedName>
        <fullName evidence="3">C2H2-type domain-containing protein</fullName>
    </recommendedName>
</protein>
<dbReference type="RefSeq" id="XP_025435692.1">
    <property type="nucleotide sequence ID" value="XM_025578471.1"/>
</dbReference>
<feature type="compositionally biased region" description="Polar residues" evidence="2">
    <location>
        <begin position="348"/>
        <end position="366"/>
    </location>
</feature>
<organism evidence="4 5">
    <name type="scientific">Aspergillus saccharolyticus JOP 1030-1</name>
    <dbReference type="NCBI Taxonomy" id="1450539"/>
    <lineage>
        <taxon>Eukaryota</taxon>
        <taxon>Fungi</taxon>
        <taxon>Dikarya</taxon>
        <taxon>Ascomycota</taxon>
        <taxon>Pezizomycotina</taxon>
        <taxon>Eurotiomycetes</taxon>
        <taxon>Eurotiomycetidae</taxon>
        <taxon>Eurotiales</taxon>
        <taxon>Aspergillaceae</taxon>
        <taxon>Aspergillus</taxon>
        <taxon>Aspergillus subgen. Circumdati</taxon>
    </lineage>
</organism>
<evidence type="ECO:0000256" key="1">
    <source>
        <dbReference type="PROSITE-ProRule" id="PRU00042"/>
    </source>
</evidence>
<dbReference type="InterPro" id="IPR013087">
    <property type="entry name" value="Znf_C2H2_type"/>
</dbReference>
<feature type="compositionally biased region" description="Low complexity" evidence="2">
    <location>
        <begin position="295"/>
        <end position="306"/>
    </location>
</feature>
<feature type="compositionally biased region" description="Polar residues" evidence="2">
    <location>
        <begin position="307"/>
        <end position="338"/>
    </location>
</feature>
<dbReference type="InterPro" id="IPR036236">
    <property type="entry name" value="Znf_C2H2_sf"/>
</dbReference>
<sequence>MNHNPFRSGEGSDAMLLPKSDGTIEPWDQSPQECGINRHYATAEDPGPSADVVYRCSRVACRSLLHPKCLDKFCLPWMEQFTLQKYCPLCGPAWPLKVEHKEGEGWCSWGDCMFEDAMQKVKRERQPTLIPPAQEMHWEEQQSSHVQGQSVEAQQLHLQIQPAETLGGDSVDSSRMLSDLQQEQQHQSSPALGGGSGPHSSQTWSQQPVQQGSSHALADCREMLRSMQSKSEVLKSTRESCELLAEPASSQSGLQQQQQLYRQSQLQNLPLDNERDLLRPLSVQAAFHQQLHPAGTLGRSRTSSSSVQPAVQQHSFQASGASYMRSNLETSSKNSGFQERQPGGGPSTPMSPVHTSSQLQHNSVQKGQRRSRYSDRNISYQYAEIGGRYKCLKPLDNGDICGKTFTRSNDVERHWRRKHEGIKPHCPVCNRGLASKQTLERHLLIFHGSNEAIGNMG</sequence>
<dbReference type="PROSITE" id="PS50157">
    <property type="entry name" value="ZINC_FINGER_C2H2_2"/>
    <property type="match status" value="1"/>
</dbReference>
<evidence type="ECO:0000313" key="4">
    <source>
        <dbReference type="EMBL" id="PYH49710.1"/>
    </source>
</evidence>
<evidence type="ECO:0000259" key="3">
    <source>
        <dbReference type="PROSITE" id="PS50157"/>
    </source>
</evidence>